<comment type="caution">
    <text evidence="12">The sequence shown here is derived from an EMBL/GenBank/DDBJ whole genome shotgun (WGS) entry which is preliminary data.</text>
</comment>
<evidence type="ECO:0000256" key="9">
    <source>
        <dbReference type="ARBA" id="ARBA00023136"/>
    </source>
</evidence>
<sequence>MAKLHKNKNPELLVNELKELAGKDLSPEELQQLLNSDLEREALEGFAAMKKAGVSSDKALFDLQHQLNQKIKDRSRQRELPWHKLSIAATVAAVVCIGAFYIIKKQNREQKLAELAKQPLMWVSKDTLIIYLPKEELIAVAQNPPKAPTKPHAPIAPIPADNGTPISVMVMSAPVESSKEIIANAEKTEEKALKEVVVTKANGIHTAAKAKLAPASYTLQLLDILTSIPVADVLIKTEGSATTRKSNENGEFEVNVSVDKQNYVLSKQGYVTQTISISAEDSDRSVIGLMPDLKLQANTAIKEYLQSNKALASEATLAISESAYRIYINKNIKYPKAYTEMGKEGTVQLEFTVNTDGSLQNFIVLKSMGADFDTPSIDVLKNGPKWLPAFKNGKPIAAKARYFVNFIQL</sequence>
<dbReference type="SUPFAM" id="SSF49464">
    <property type="entry name" value="Carboxypeptidase regulatory domain-like"/>
    <property type="match status" value="1"/>
</dbReference>
<evidence type="ECO:0000256" key="8">
    <source>
        <dbReference type="ARBA" id="ARBA00022989"/>
    </source>
</evidence>
<dbReference type="GO" id="GO:0098797">
    <property type="term" value="C:plasma membrane protein complex"/>
    <property type="evidence" value="ECO:0007669"/>
    <property type="project" value="TreeGrafter"/>
</dbReference>
<evidence type="ECO:0000256" key="1">
    <source>
        <dbReference type="ARBA" id="ARBA00004383"/>
    </source>
</evidence>
<comment type="subcellular location">
    <subcellularLocation>
        <location evidence="1">Cell inner membrane</location>
        <topology evidence="1">Single-pass membrane protein</topology>
        <orientation evidence="1">Periplasmic side</orientation>
    </subcellularLocation>
</comment>
<feature type="transmembrane region" description="Helical" evidence="10">
    <location>
        <begin position="82"/>
        <end position="103"/>
    </location>
</feature>
<dbReference type="GO" id="GO:0031992">
    <property type="term" value="F:energy transducer activity"/>
    <property type="evidence" value="ECO:0007669"/>
    <property type="project" value="TreeGrafter"/>
</dbReference>
<dbReference type="SUPFAM" id="SSF74653">
    <property type="entry name" value="TolA/TonB C-terminal domain"/>
    <property type="match status" value="1"/>
</dbReference>
<dbReference type="InterPro" id="IPR037682">
    <property type="entry name" value="TonB_C"/>
</dbReference>
<proteinExistence type="inferred from homology"/>
<keyword evidence="3" id="KW-0813">Transport</keyword>
<evidence type="ECO:0000256" key="10">
    <source>
        <dbReference type="SAM" id="Phobius"/>
    </source>
</evidence>
<dbReference type="AlphaFoldDB" id="A0A9X2JC66"/>
<evidence type="ECO:0000313" key="13">
    <source>
        <dbReference type="Proteomes" id="UP001155182"/>
    </source>
</evidence>
<dbReference type="InterPro" id="IPR006260">
    <property type="entry name" value="TonB/TolA_C"/>
</dbReference>
<keyword evidence="5" id="KW-0997">Cell inner membrane</keyword>
<dbReference type="PANTHER" id="PTHR33446:SF2">
    <property type="entry name" value="PROTEIN TONB"/>
    <property type="match status" value="1"/>
</dbReference>
<dbReference type="PROSITE" id="PS52015">
    <property type="entry name" value="TONB_CTD"/>
    <property type="match status" value="1"/>
</dbReference>
<dbReference type="Pfam" id="PF03544">
    <property type="entry name" value="TonB_C"/>
    <property type="match status" value="1"/>
</dbReference>
<evidence type="ECO:0000256" key="7">
    <source>
        <dbReference type="ARBA" id="ARBA00022927"/>
    </source>
</evidence>
<evidence type="ECO:0000256" key="2">
    <source>
        <dbReference type="ARBA" id="ARBA00006555"/>
    </source>
</evidence>
<keyword evidence="7" id="KW-0653">Protein transport</keyword>
<dbReference type="Gene3D" id="3.30.1150.10">
    <property type="match status" value="1"/>
</dbReference>
<dbReference type="Proteomes" id="UP001155182">
    <property type="component" value="Unassembled WGS sequence"/>
</dbReference>
<reference evidence="12" key="1">
    <citation type="submission" date="2022-06" db="EMBL/GenBank/DDBJ databases">
        <title>Solitalea sp. MAHUQ-68 isolated from rhizospheric soil.</title>
        <authorList>
            <person name="Huq M.A."/>
        </authorList>
    </citation>
    <scope>NUCLEOTIDE SEQUENCE</scope>
    <source>
        <strain evidence="12">MAHUQ-68</strain>
    </source>
</reference>
<name>A0A9X2JC66_9SPHI</name>
<evidence type="ECO:0000256" key="5">
    <source>
        <dbReference type="ARBA" id="ARBA00022519"/>
    </source>
</evidence>
<dbReference type="GO" id="GO:0015031">
    <property type="term" value="P:protein transport"/>
    <property type="evidence" value="ECO:0007669"/>
    <property type="project" value="UniProtKB-KW"/>
</dbReference>
<dbReference type="NCBIfam" id="TIGR01352">
    <property type="entry name" value="tonB_Cterm"/>
    <property type="match status" value="1"/>
</dbReference>
<dbReference type="GO" id="GO:0055085">
    <property type="term" value="P:transmembrane transport"/>
    <property type="evidence" value="ECO:0007669"/>
    <property type="project" value="InterPro"/>
</dbReference>
<dbReference type="InterPro" id="IPR008969">
    <property type="entry name" value="CarboxyPept-like_regulatory"/>
</dbReference>
<evidence type="ECO:0000259" key="11">
    <source>
        <dbReference type="PROSITE" id="PS52015"/>
    </source>
</evidence>
<gene>
    <name evidence="12" type="ORF">NF867_07730</name>
</gene>
<keyword evidence="9 10" id="KW-0472">Membrane</keyword>
<evidence type="ECO:0000313" key="12">
    <source>
        <dbReference type="EMBL" id="MCO4292748.1"/>
    </source>
</evidence>
<keyword evidence="8 10" id="KW-1133">Transmembrane helix</keyword>
<evidence type="ECO:0000256" key="4">
    <source>
        <dbReference type="ARBA" id="ARBA00022475"/>
    </source>
</evidence>
<accession>A0A9X2JC66</accession>
<dbReference type="EMBL" id="JAMWYS010000028">
    <property type="protein sequence ID" value="MCO4292748.1"/>
    <property type="molecule type" value="Genomic_DNA"/>
</dbReference>
<dbReference type="RefSeq" id="WP_252587241.1">
    <property type="nucleotide sequence ID" value="NZ_JAMWYS010000028.1"/>
</dbReference>
<dbReference type="PANTHER" id="PTHR33446">
    <property type="entry name" value="PROTEIN TONB-RELATED"/>
    <property type="match status" value="1"/>
</dbReference>
<keyword evidence="6 10" id="KW-0812">Transmembrane</keyword>
<comment type="similarity">
    <text evidence="2">Belongs to the TonB family.</text>
</comment>
<keyword evidence="4" id="KW-1003">Cell membrane</keyword>
<feature type="domain" description="TonB C-terminal" evidence="11">
    <location>
        <begin position="319"/>
        <end position="409"/>
    </location>
</feature>
<evidence type="ECO:0000256" key="3">
    <source>
        <dbReference type="ARBA" id="ARBA00022448"/>
    </source>
</evidence>
<evidence type="ECO:0000256" key="6">
    <source>
        <dbReference type="ARBA" id="ARBA00022692"/>
    </source>
</evidence>
<keyword evidence="13" id="KW-1185">Reference proteome</keyword>
<organism evidence="12 13">
    <name type="scientific">Solitalea agri</name>
    <dbReference type="NCBI Taxonomy" id="2953739"/>
    <lineage>
        <taxon>Bacteria</taxon>
        <taxon>Pseudomonadati</taxon>
        <taxon>Bacteroidota</taxon>
        <taxon>Sphingobacteriia</taxon>
        <taxon>Sphingobacteriales</taxon>
        <taxon>Sphingobacteriaceae</taxon>
        <taxon>Solitalea</taxon>
    </lineage>
</organism>
<dbReference type="InterPro" id="IPR051045">
    <property type="entry name" value="TonB-dependent_transducer"/>
</dbReference>
<protein>
    <submittedName>
        <fullName evidence="12">Energy transducer TonB</fullName>
    </submittedName>
</protein>